<accession>A0AAP4C8E1</accession>
<evidence type="ECO:0000256" key="5">
    <source>
        <dbReference type="ARBA" id="ARBA00022490"/>
    </source>
</evidence>
<evidence type="ECO:0000313" key="15">
    <source>
        <dbReference type="EMBL" id="MDK6275885.1"/>
    </source>
</evidence>
<dbReference type="GO" id="GO:0005737">
    <property type="term" value="C:cytoplasm"/>
    <property type="evidence" value="ECO:0007669"/>
    <property type="project" value="UniProtKB-SubCell"/>
</dbReference>
<evidence type="ECO:0000256" key="9">
    <source>
        <dbReference type="ARBA" id="ARBA00022691"/>
    </source>
</evidence>
<comment type="catalytic activity">
    <reaction evidence="11 12">
        <text>uridine(1498) in 16S rRNA + S-adenosyl-L-methionine = N(3)-methyluridine(1498) in 16S rRNA + S-adenosyl-L-homocysteine + H(+)</text>
        <dbReference type="Rhea" id="RHEA:42920"/>
        <dbReference type="Rhea" id="RHEA-COMP:10283"/>
        <dbReference type="Rhea" id="RHEA-COMP:10284"/>
        <dbReference type="ChEBI" id="CHEBI:15378"/>
        <dbReference type="ChEBI" id="CHEBI:57856"/>
        <dbReference type="ChEBI" id="CHEBI:59789"/>
        <dbReference type="ChEBI" id="CHEBI:65315"/>
        <dbReference type="ChEBI" id="CHEBI:74502"/>
        <dbReference type="EC" id="2.1.1.193"/>
    </reaction>
</comment>
<organism evidence="15 16">
    <name type="scientific">Pseudoglutamicibacter cumminsii</name>
    <dbReference type="NCBI Taxonomy" id="156979"/>
    <lineage>
        <taxon>Bacteria</taxon>
        <taxon>Bacillati</taxon>
        <taxon>Actinomycetota</taxon>
        <taxon>Actinomycetes</taxon>
        <taxon>Micrococcales</taxon>
        <taxon>Micrococcaceae</taxon>
        <taxon>Pseudoglutamicibacter</taxon>
    </lineage>
</organism>
<comment type="subcellular location">
    <subcellularLocation>
        <location evidence="1 12">Cytoplasm</location>
    </subcellularLocation>
</comment>
<dbReference type="RefSeq" id="WP_285333535.1">
    <property type="nucleotide sequence ID" value="NZ_JASODW010000015.1"/>
</dbReference>
<evidence type="ECO:0000259" key="13">
    <source>
        <dbReference type="Pfam" id="PF04452"/>
    </source>
</evidence>
<keyword evidence="9 12" id="KW-0949">S-adenosyl-L-methionine</keyword>
<protein>
    <recommendedName>
        <fullName evidence="4 12">Ribosomal RNA small subunit methyltransferase E</fullName>
        <ecNumber evidence="3 12">2.1.1.193</ecNumber>
    </recommendedName>
</protein>
<evidence type="ECO:0000256" key="3">
    <source>
        <dbReference type="ARBA" id="ARBA00012328"/>
    </source>
</evidence>
<proteinExistence type="inferred from homology"/>
<dbReference type="SUPFAM" id="SSF75217">
    <property type="entry name" value="alpha/beta knot"/>
    <property type="match status" value="1"/>
</dbReference>
<comment type="caution">
    <text evidence="15">The sequence shown here is derived from an EMBL/GenBank/DDBJ whole genome shotgun (WGS) entry which is preliminary data.</text>
</comment>
<dbReference type="EMBL" id="JASODW010000015">
    <property type="protein sequence ID" value="MDK6275885.1"/>
    <property type="molecule type" value="Genomic_DNA"/>
</dbReference>
<dbReference type="InterPro" id="IPR006700">
    <property type="entry name" value="RsmE"/>
</dbReference>
<dbReference type="EC" id="2.1.1.193" evidence="3 12"/>
<dbReference type="InterPro" id="IPR029028">
    <property type="entry name" value="Alpha/beta_knot_MTases"/>
</dbReference>
<dbReference type="Pfam" id="PF20260">
    <property type="entry name" value="PUA_4"/>
    <property type="match status" value="1"/>
</dbReference>
<name>A0AAP4C8E1_9MICC</name>
<evidence type="ECO:0000256" key="6">
    <source>
        <dbReference type="ARBA" id="ARBA00022552"/>
    </source>
</evidence>
<dbReference type="NCBIfam" id="TIGR00046">
    <property type="entry name" value="RsmE family RNA methyltransferase"/>
    <property type="match status" value="1"/>
</dbReference>
<feature type="domain" description="Ribosomal RNA small subunit methyltransferase E PUA-like" evidence="14">
    <location>
        <begin position="23"/>
        <end position="68"/>
    </location>
</feature>
<dbReference type="GO" id="GO:0070475">
    <property type="term" value="P:rRNA base methylation"/>
    <property type="evidence" value="ECO:0007669"/>
    <property type="project" value="TreeGrafter"/>
</dbReference>
<evidence type="ECO:0000259" key="14">
    <source>
        <dbReference type="Pfam" id="PF20260"/>
    </source>
</evidence>
<evidence type="ECO:0000256" key="11">
    <source>
        <dbReference type="ARBA" id="ARBA00047944"/>
    </source>
</evidence>
<dbReference type="PANTHER" id="PTHR30027">
    <property type="entry name" value="RIBOSOMAL RNA SMALL SUBUNIT METHYLTRANSFERASE E"/>
    <property type="match status" value="1"/>
</dbReference>
<keyword evidence="5 12" id="KW-0963">Cytoplasm</keyword>
<dbReference type="PANTHER" id="PTHR30027:SF3">
    <property type="entry name" value="16S RRNA (URACIL(1498)-N(3))-METHYLTRANSFERASE"/>
    <property type="match status" value="1"/>
</dbReference>
<evidence type="ECO:0000256" key="1">
    <source>
        <dbReference type="ARBA" id="ARBA00004496"/>
    </source>
</evidence>
<comment type="similarity">
    <text evidence="2 12">Belongs to the RNA methyltransferase RsmE family.</text>
</comment>
<dbReference type="CDD" id="cd18084">
    <property type="entry name" value="RsmE-like"/>
    <property type="match status" value="1"/>
</dbReference>
<dbReference type="Pfam" id="PF04452">
    <property type="entry name" value="Methyltrans_RNA"/>
    <property type="match status" value="1"/>
</dbReference>
<dbReference type="PIRSF" id="PIRSF015601">
    <property type="entry name" value="MTase_slr0722"/>
    <property type="match status" value="1"/>
</dbReference>
<dbReference type="AlphaFoldDB" id="A0AAP4C8E1"/>
<comment type="function">
    <text evidence="10 12">Specifically methylates the N3 position of the uracil ring of uridine 1498 (m3U1498) in 16S rRNA. Acts on the fully assembled 30S ribosomal subunit.</text>
</comment>
<dbReference type="InterPro" id="IPR046886">
    <property type="entry name" value="RsmE_MTase_dom"/>
</dbReference>
<dbReference type="Gene3D" id="2.40.240.20">
    <property type="entry name" value="Hypothetical PUA domain-like, domain 1"/>
    <property type="match status" value="1"/>
</dbReference>
<dbReference type="NCBIfam" id="NF008693">
    <property type="entry name" value="PRK11713.2-3"/>
    <property type="match status" value="1"/>
</dbReference>
<evidence type="ECO:0000256" key="10">
    <source>
        <dbReference type="ARBA" id="ARBA00025699"/>
    </source>
</evidence>
<evidence type="ECO:0000256" key="4">
    <source>
        <dbReference type="ARBA" id="ARBA00013673"/>
    </source>
</evidence>
<evidence type="ECO:0000256" key="12">
    <source>
        <dbReference type="PIRNR" id="PIRNR015601"/>
    </source>
</evidence>
<keyword evidence="8 12" id="KW-0808">Transferase</keyword>
<evidence type="ECO:0000256" key="2">
    <source>
        <dbReference type="ARBA" id="ARBA00005528"/>
    </source>
</evidence>
<evidence type="ECO:0000313" key="16">
    <source>
        <dbReference type="Proteomes" id="UP001240483"/>
    </source>
</evidence>
<dbReference type="Proteomes" id="UP001240483">
    <property type="component" value="Unassembled WGS sequence"/>
</dbReference>
<reference evidence="15" key="1">
    <citation type="submission" date="2023-05" db="EMBL/GenBank/DDBJ databases">
        <title>Cataloging the Phylogenetic Diversity of Human Bladder Bacteria.</title>
        <authorList>
            <person name="Du J."/>
        </authorList>
    </citation>
    <scope>NUCLEOTIDE SEQUENCE</scope>
    <source>
        <strain evidence="15">UMB9978</strain>
    </source>
</reference>
<gene>
    <name evidence="15" type="ORF">QP116_09115</name>
</gene>
<dbReference type="InterPro" id="IPR029026">
    <property type="entry name" value="tRNA_m1G_MTases_N"/>
</dbReference>
<dbReference type="Gene3D" id="3.40.1280.10">
    <property type="match status" value="1"/>
</dbReference>
<keyword evidence="6 12" id="KW-0698">rRNA processing</keyword>
<dbReference type="InterPro" id="IPR046887">
    <property type="entry name" value="RsmE_PUA-like"/>
</dbReference>
<feature type="domain" description="Ribosomal RNA small subunit methyltransferase E methyltransferase" evidence="13">
    <location>
        <begin position="77"/>
        <end position="266"/>
    </location>
</feature>
<evidence type="ECO:0000256" key="7">
    <source>
        <dbReference type="ARBA" id="ARBA00022603"/>
    </source>
</evidence>
<dbReference type="SUPFAM" id="SSF88697">
    <property type="entry name" value="PUA domain-like"/>
    <property type="match status" value="1"/>
</dbReference>
<dbReference type="InterPro" id="IPR015947">
    <property type="entry name" value="PUA-like_sf"/>
</dbReference>
<dbReference type="GO" id="GO:0070042">
    <property type="term" value="F:rRNA (uridine-N3-)-methyltransferase activity"/>
    <property type="evidence" value="ECO:0007669"/>
    <property type="project" value="TreeGrafter"/>
</dbReference>
<keyword evidence="7 12" id="KW-0489">Methyltransferase</keyword>
<sequence length="278" mass="29606">MSLKSFMDPAVSHWEPGGVYELCESEAHHVRVMRFEHGESIQVVDGAGRAAIVTLERVDTEAVSVKVEQILHTSSGVRVGLIQALSKNDRDLQAVETCVEIGADAFIPWQADRSIVRWRGDRAAKAHQKWVDTAVRATKQSRRAEQPVVGSMVTTKQLVKAVSKASERGVLVAVCHEDANDHLATVLASHAARIQTEPATPSEAEANSGAQEKAADVAPEWDVDVMLAVGPEGGISPDEVASLTQAGAVLVSLGPHILRASTAGAVGTVLTRHVLADE</sequence>
<evidence type="ECO:0000256" key="8">
    <source>
        <dbReference type="ARBA" id="ARBA00022679"/>
    </source>
</evidence>